<dbReference type="CDD" id="cd17535">
    <property type="entry name" value="REC_NarL-like"/>
    <property type="match status" value="1"/>
</dbReference>
<dbReference type="Proteomes" id="UP001293718">
    <property type="component" value="Unassembled WGS sequence"/>
</dbReference>
<dbReference type="InterPro" id="IPR016032">
    <property type="entry name" value="Sig_transdc_resp-reg_C-effctor"/>
</dbReference>
<accession>A0ABU5IEA9</accession>
<dbReference type="SMART" id="SM00448">
    <property type="entry name" value="REC"/>
    <property type="match status" value="1"/>
</dbReference>
<evidence type="ECO:0000259" key="5">
    <source>
        <dbReference type="PROSITE" id="PS50043"/>
    </source>
</evidence>
<evidence type="ECO:0000259" key="6">
    <source>
        <dbReference type="PROSITE" id="PS50110"/>
    </source>
</evidence>
<feature type="region of interest" description="Disordered" evidence="4">
    <location>
        <begin position="213"/>
        <end position="245"/>
    </location>
</feature>
<dbReference type="PROSITE" id="PS50110">
    <property type="entry name" value="RESPONSE_REGULATORY"/>
    <property type="match status" value="1"/>
</dbReference>
<dbReference type="InterPro" id="IPR001789">
    <property type="entry name" value="Sig_transdc_resp-reg_receiver"/>
</dbReference>
<dbReference type="PANTHER" id="PTHR43214:SF43">
    <property type="entry name" value="TWO-COMPONENT RESPONSE REGULATOR"/>
    <property type="match status" value="1"/>
</dbReference>
<dbReference type="InterPro" id="IPR011006">
    <property type="entry name" value="CheY-like_superfamily"/>
</dbReference>
<dbReference type="SUPFAM" id="SSF46894">
    <property type="entry name" value="C-terminal effector domain of the bipartite response regulators"/>
    <property type="match status" value="1"/>
</dbReference>
<dbReference type="RefSeq" id="WP_322465752.1">
    <property type="nucleotide sequence ID" value="NZ_JAXOJX010000018.1"/>
</dbReference>
<dbReference type="PANTHER" id="PTHR43214">
    <property type="entry name" value="TWO-COMPONENT RESPONSE REGULATOR"/>
    <property type="match status" value="1"/>
</dbReference>
<dbReference type="SUPFAM" id="SSF52172">
    <property type="entry name" value="CheY-like"/>
    <property type="match status" value="1"/>
</dbReference>
<evidence type="ECO:0000313" key="8">
    <source>
        <dbReference type="Proteomes" id="UP001293718"/>
    </source>
</evidence>
<name>A0ABU5IEA9_9BURK</name>
<organism evidence="7 8">
    <name type="scientific">Azohydromonas lata</name>
    <dbReference type="NCBI Taxonomy" id="45677"/>
    <lineage>
        <taxon>Bacteria</taxon>
        <taxon>Pseudomonadati</taxon>
        <taxon>Pseudomonadota</taxon>
        <taxon>Betaproteobacteria</taxon>
        <taxon>Burkholderiales</taxon>
        <taxon>Sphaerotilaceae</taxon>
        <taxon>Azohydromonas</taxon>
    </lineage>
</organism>
<proteinExistence type="predicted"/>
<dbReference type="PRINTS" id="PR00038">
    <property type="entry name" value="HTHLUXR"/>
</dbReference>
<keyword evidence="2" id="KW-0238">DNA-binding</keyword>
<dbReference type="InterPro" id="IPR058245">
    <property type="entry name" value="NreC/VraR/RcsB-like_REC"/>
</dbReference>
<evidence type="ECO:0000256" key="1">
    <source>
        <dbReference type="ARBA" id="ARBA00022553"/>
    </source>
</evidence>
<evidence type="ECO:0000313" key="7">
    <source>
        <dbReference type="EMBL" id="MDZ5457442.1"/>
    </source>
</evidence>
<comment type="caution">
    <text evidence="7">The sequence shown here is derived from an EMBL/GenBank/DDBJ whole genome shotgun (WGS) entry which is preliminary data.</text>
</comment>
<evidence type="ECO:0000256" key="2">
    <source>
        <dbReference type="ARBA" id="ARBA00023125"/>
    </source>
</evidence>
<feature type="domain" description="Response regulatory" evidence="6">
    <location>
        <begin position="4"/>
        <end position="119"/>
    </location>
</feature>
<dbReference type="Pfam" id="PF00072">
    <property type="entry name" value="Response_reg"/>
    <property type="match status" value="1"/>
</dbReference>
<dbReference type="PROSITE" id="PS50043">
    <property type="entry name" value="HTH_LUXR_2"/>
    <property type="match status" value="1"/>
</dbReference>
<feature type="domain" description="HTH luxR-type" evidence="5">
    <location>
        <begin position="142"/>
        <end position="207"/>
    </location>
</feature>
<dbReference type="InterPro" id="IPR039420">
    <property type="entry name" value="WalR-like"/>
</dbReference>
<reference evidence="7 8" key="1">
    <citation type="submission" date="2023-11" db="EMBL/GenBank/DDBJ databases">
        <title>Draft genome of Azohydromonas lata strain H1 (DSM1123), a polyhydroxyalkanoate producer.</title>
        <authorList>
            <person name="Traversa D."/>
            <person name="D'Addabbo P."/>
            <person name="Pazzani C."/>
            <person name="Manzari C."/>
            <person name="Chiara M."/>
            <person name="Scrascia M."/>
        </authorList>
    </citation>
    <scope>NUCLEOTIDE SEQUENCE [LARGE SCALE GENOMIC DNA]</scope>
    <source>
        <strain evidence="7 8">H1</strain>
    </source>
</reference>
<dbReference type="Gene3D" id="3.40.50.2300">
    <property type="match status" value="1"/>
</dbReference>
<gene>
    <name evidence="7" type="ORF">SM757_12755</name>
</gene>
<evidence type="ECO:0000256" key="4">
    <source>
        <dbReference type="SAM" id="MobiDB-lite"/>
    </source>
</evidence>
<dbReference type="CDD" id="cd06170">
    <property type="entry name" value="LuxR_C_like"/>
    <property type="match status" value="1"/>
</dbReference>
<keyword evidence="8" id="KW-1185">Reference proteome</keyword>
<evidence type="ECO:0000256" key="3">
    <source>
        <dbReference type="PROSITE-ProRule" id="PRU00169"/>
    </source>
</evidence>
<keyword evidence="1 3" id="KW-0597">Phosphoprotein</keyword>
<dbReference type="InterPro" id="IPR000792">
    <property type="entry name" value="Tscrpt_reg_LuxR_C"/>
</dbReference>
<dbReference type="SMART" id="SM00421">
    <property type="entry name" value="HTH_LUXR"/>
    <property type="match status" value="1"/>
</dbReference>
<dbReference type="EMBL" id="JAXOJX010000018">
    <property type="protein sequence ID" value="MDZ5457442.1"/>
    <property type="molecule type" value="Genomic_DNA"/>
</dbReference>
<feature type="modified residue" description="4-aspartylphosphate" evidence="3">
    <location>
        <position position="55"/>
    </location>
</feature>
<protein>
    <submittedName>
        <fullName evidence="7">Response regulator transcription factor</fullName>
    </submittedName>
</protein>
<sequence length="245" mass="26098">MSIRVLLADGHRLMRVGLRSTLAVDAEINVIGEAGDAHEAVHRAEELQPDVVLLDMHLPGGNGLGVARLVSQSGAVRVLLMNERDDAVSVREVLSAGCAGLLRKDLTEQELLDAVRCVFAGRIYLDAEMARQLTQPAPAAPQPCPLDRLSPRERDVFLLIAAGHTNRSAGQELGLSPKTVEKHRAAVMTKLRLQSALELRLMALDLGLAGRASLPKGGEAGAVHKPNGRMPGGEQPGPTPGPQQR</sequence>
<dbReference type="Pfam" id="PF00196">
    <property type="entry name" value="GerE"/>
    <property type="match status" value="1"/>
</dbReference>